<dbReference type="EMBL" id="JBFQGM010000012">
    <property type="protein sequence ID" value="MFL9464509.1"/>
    <property type="molecule type" value="Genomic_DNA"/>
</dbReference>
<dbReference type="RefSeq" id="WP_408019894.1">
    <property type="nucleotide sequence ID" value="NZ_JBFQGM010000012.1"/>
</dbReference>
<keyword evidence="4" id="KW-1185">Reference proteome</keyword>
<dbReference type="PANTHER" id="PTHR34301">
    <property type="entry name" value="DNA-BINDING PROTEIN-RELATED"/>
    <property type="match status" value="1"/>
</dbReference>
<evidence type="ECO:0000259" key="2">
    <source>
        <dbReference type="Pfam" id="PF12770"/>
    </source>
</evidence>
<dbReference type="Gene3D" id="3.40.50.300">
    <property type="entry name" value="P-loop containing nucleotide triphosphate hydrolases"/>
    <property type="match status" value="1"/>
</dbReference>
<dbReference type="Proteomes" id="UP001628874">
    <property type="component" value="Unassembled WGS sequence"/>
</dbReference>
<evidence type="ECO:0000256" key="1">
    <source>
        <dbReference type="SAM" id="Coils"/>
    </source>
</evidence>
<dbReference type="Pfam" id="PF12770">
    <property type="entry name" value="CHAT"/>
    <property type="match status" value="1"/>
</dbReference>
<gene>
    <name evidence="3" type="ORF">AB0759_28305</name>
</gene>
<dbReference type="InterPro" id="IPR024983">
    <property type="entry name" value="CHAT_dom"/>
</dbReference>
<reference evidence="3 4" key="1">
    <citation type="submission" date="2024-07" db="EMBL/GenBank/DDBJ databases">
        <authorList>
            <person name="Tripathy S."/>
        </authorList>
    </citation>
    <scope>NUCLEOTIDE SEQUENCE [LARGE SCALE GENOMIC DNA]</scope>
    <source>
        <strain evidence="3 4">VB-61278_2</strain>
    </source>
</reference>
<comment type="caution">
    <text evidence="3">The sequence shown here is derived from an EMBL/GenBank/DDBJ whole genome shotgun (WGS) entry which is preliminary data.</text>
</comment>
<proteinExistence type="predicted"/>
<keyword evidence="1" id="KW-0175">Coiled coil</keyword>
<dbReference type="InterPro" id="IPR027417">
    <property type="entry name" value="P-loop_NTPase"/>
</dbReference>
<dbReference type="SUPFAM" id="SSF52540">
    <property type="entry name" value="P-loop containing nucleoside triphosphate hydrolases"/>
    <property type="match status" value="1"/>
</dbReference>
<evidence type="ECO:0000313" key="4">
    <source>
        <dbReference type="Proteomes" id="UP001628874"/>
    </source>
</evidence>
<name>A0ABW8WTU4_9CYAN</name>
<organism evidence="3 4">
    <name type="scientific">Scytonema tolypothrichoides VB-61278_2</name>
    <dbReference type="NCBI Taxonomy" id="3232314"/>
    <lineage>
        <taxon>Bacteria</taxon>
        <taxon>Bacillati</taxon>
        <taxon>Cyanobacteriota</taxon>
        <taxon>Cyanophyceae</taxon>
        <taxon>Nostocales</taxon>
        <taxon>Scytonemataceae</taxon>
        <taxon>Scytonema</taxon>
    </lineage>
</organism>
<dbReference type="PANTHER" id="PTHR34301:SF8">
    <property type="entry name" value="ATPASE DOMAIN-CONTAINING PROTEIN"/>
    <property type="match status" value="1"/>
</dbReference>
<evidence type="ECO:0000313" key="3">
    <source>
        <dbReference type="EMBL" id="MFL9464509.1"/>
    </source>
</evidence>
<sequence>MKLTENQNALIEFFDPTRPVTLPQNLKGRENELKEGWFHLLNGECFIVQGTRRIGKTSFLYCLKTWCLEQGKKCAYISFQRIPQYNSSAFVYYLIQQLCLTFQITYLGLSEYELLNSLKELSRIIEKQLDYNERIIVLIDEFQVTEDLTKNEKTIFYNQLRNVIDERPIHTELNKFVFVIATSQSISELSTGISSTLASSFSRNFILQTISNHSCRDLISQPFSNIILIEKRIIDLIIYESGGHPYLIKLLIHNTITKNIEVIFSGSIHYDFYKLIEIQIQALVQDLTHHHFQMLKELLKEHELFILYEFCQLTHINLLDLRRKVSETNQNNEFSSVRKTLDNLENLKILRKEKNLYYFSNQIYKKWFSYFFKQYYEDYISLNSLCKQEDFESNSKISILFLCAEPATSTRIRLCEEIREIKEKLQLAKLRNRFELNEYMAVRAIDLTQALLDTNPQIVHFSGHGMIEGTLCFEDKLGRVHLVESEALSEMFKQFSGKVKCVILNSCYSKIQAEAIAKYIEYVIGMSQVISDPAAIAFATGFYQALGAGRSIEEAYNFGCVQIRLQGISEHLTPVLIKFNFPPSTNT</sequence>
<accession>A0ABW8WTU4</accession>
<feature type="coiled-coil region" evidence="1">
    <location>
        <begin position="411"/>
        <end position="438"/>
    </location>
</feature>
<feature type="domain" description="CHAT" evidence="2">
    <location>
        <begin position="416"/>
        <end position="555"/>
    </location>
</feature>
<protein>
    <submittedName>
        <fullName evidence="3">CHAT domain-containing protein</fullName>
    </submittedName>
</protein>